<name>M0CGK2_9EURY</name>
<gene>
    <name evidence="2" type="ORF">C475_17803</name>
</gene>
<feature type="transmembrane region" description="Helical" evidence="1">
    <location>
        <begin position="34"/>
        <end position="57"/>
    </location>
</feature>
<comment type="caution">
    <text evidence="2">The sequence shown here is derived from an EMBL/GenBank/DDBJ whole genome shotgun (WGS) entry which is preliminary data.</text>
</comment>
<reference evidence="2 3" key="1">
    <citation type="journal article" date="2014" name="PLoS Genet.">
        <title>Phylogenetically driven sequencing of extremely halophilic archaea reveals strategies for static and dynamic osmo-response.</title>
        <authorList>
            <person name="Becker E.A."/>
            <person name="Seitzer P.M."/>
            <person name="Tritt A."/>
            <person name="Larsen D."/>
            <person name="Krusor M."/>
            <person name="Yao A.I."/>
            <person name="Wu D."/>
            <person name="Madern D."/>
            <person name="Eisen J.A."/>
            <person name="Darling A.E."/>
            <person name="Facciotti M.T."/>
        </authorList>
    </citation>
    <scope>NUCLEOTIDE SEQUENCE [LARGE SCALE GENOMIC DNA]</scope>
    <source>
        <strain evidence="2 3">2-9-1</strain>
    </source>
</reference>
<evidence type="ECO:0000256" key="1">
    <source>
        <dbReference type="SAM" id="Phobius"/>
    </source>
</evidence>
<keyword evidence="3" id="KW-1185">Reference proteome</keyword>
<organism evidence="2 3">
    <name type="scientific">Halosimplex carlsbadense 2-9-1</name>
    <dbReference type="NCBI Taxonomy" id="797114"/>
    <lineage>
        <taxon>Archaea</taxon>
        <taxon>Methanobacteriati</taxon>
        <taxon>Methanobacteriota</taxon>
        <taxon>Stenosarchaea group</taxon>
        <taxon>Halobacteria</taxon>
        <taxon>Halobacteriales</taxon>
        <taxon>Haloarculaceae</taxon>
        <taxon>Halosimplex</taxon>
    </lineage>
</organism>
<keyword evidence="1" id="KW-1133">Transmembrane helix</keyword>
<feature type="transmembrane region" description="Helical" evidence="1">
    <location>
        <begin position="69"/>
        <end position="91"/>
    </location>
</feature>
<accession>M0CGK2</accession>
<dbReference type="AlphaFoldDB" id="M0CGK2"/>
<dbReference type="EMBL" id="AOIU01000036">
    <property type="protein sequence ID" value="ELZ22391.1"/>
    <property type="molecule type" value="Genomic_DNA"/>
</dbReference>
<dbReference type="Proteomes" id="UP000011626">
    <property type="component" value="Unassembled WGS sequence"/>
</dbReference>
<keyword evidence="1" id="KW-0812">Transmembrane</keyword>
<evidence type="ECO:0000313" key="3">
    <source>
        <dbReference type="Proteomes" id="UP000011626"/>
    </source>
</evidence>
<keyword evidence="1" id="KW-0472">Membrane</keyword>
<dbReference type="RefSeq" id="WP_006885227.1">
    <property type="nucleotide sequence ID" value="NZ_AOIU01000036.1"/>
</dbReference>
<proteinExistence type="predicted"/>
<sequence length="169" mass="17985">MSPYVMHWPSMGLENGEFVGDDLDVMNDPLARRVVLVGGAIVGLLSPLLLLGVSIAATNMYAATAGLSIFGGSALTAVFAIALAIAGLDVVLQEIVFSPLRHISGILALSVVYPVLVAVLWLRRDSTEVEDPERLASLAGEGAALRVLFSQMVNRRRNRVLTDGGQKMK</sequence>
<protein>
    <submittedName>
        <fullName evidence="2">Uncharacterized protein</fullName>
    </submittedName>
</protein>
<feature type="transmembrane region" description="Helical" evidence="1">
    <location>
        <begin position="103"/>
        <end position="122"/>
    </location>
</feature>
<evidence type="ECO:0000313" key="2">
    <source>
        <dbReference type="EMBL" id="ELZ22391.1"/>
    </source>
</evidence>